<feature type="compositionally biased region" description="Basic and acidic residues" evidence="1">
    <location>
        <begin position="64"/>
        <end position="78"/>
    </location>
</feature>
<dbReference type="InterPro" id="IPR003993">
    <property type="entry name" value="Treacle_dom"/>
</dbReference>
<name>A0A4X2KLK5_VOMUR</name>
<feature type="compositionally biased region" description="Polar residues" evidence="1">
    <location>
        <begin position="1162"/>
        <end position="1176"/>
    </location>
</feature>
<feature type="region of interest" description="Disordered" evidence="1">
    <location>
        <begin position="120"/>
        <end position="1002"/>
    </location>
</feature>
<dbReference type="STRING" id="29139.ENSVURP00010010052"/>
<feature type="compositionally biased region" description="Basic residues" evidence="1">
    <location>
        <begin position="1681"/>
        <end position="1690"/>
    </location>
</feature>
<feature type="compositionally biased region" description="Acidic residues" evidence="1">
    <location>
        <begin position="1125"/>
        <end position="1136"/>
    </location>
</feature>
<feature type="compositionally biased region" description="Basic residues" evidence="1">
    <location>
        <begin position="1743"/>
        <end position="1755"/>
    </location>
</feature>
<feature type="compositionally biased region" description="Acidic residues" evidence="1">
    <location>
        <begin position="289"/>
        <end position="303"/>
    </location>
</feature>
<feature type="compositionally biased region" description="Basic residues" evidence="1">
    <location>
        <begin position="1776"/>
        <end position="1806"/>
    </location>
</feature>
<feature type="compositionally biased region" description="Low complexity" evidence="1">
    <location>
        <begin position="1115"/>
        <end position="1124"/>
    </location>
</feature>
<feature type="compositionally biased region" description="Polar residues" evidence="1">
    <location>
        <begin position="964"/>
        <end position="998"/>
    </location>
</feature>
<feature type="compositionally biased region" description="Polar residues" evidence="1">
    <location>
        <begin position="1448"/>
        <end position="1465"/>
    </location>
</feature>
<evidence type="ECO:0000259" key="2">
    <source>
        <dbReference type="Pfam" id="PF03546"/>
    </source>
</evidence>
<feature type="domain" description="Treacle protein" evidence="2">
    <location>
        <begin position="485"/>
        <end position="793"/>
    </location>
</feature>
<feature type="compositionally biased region" description="Low complexity" evidence="1">
    <location>
        <begin position="170"/>
        <end position="189"/>
    </location>
</feature>
<feature type="compositionally biased region" description="Acidic residues" evidence="1">
    <location>
        <begin position="705"/>
        <end position="717"/>
    </location>
</feature>
<dbReference type="InterPro" id="IPR017859">
    <property type="entry name" value="Treacle"/>
</dbReference>
<feature type="domain" description="Treacle protein" evidence="2">
    <location>
        <begin position="1118"/>
        <end position="1312"/>
    </location>
</feature>
<feature type="compositionally biased region" description="Acidic residues" evidence="1">
    <location>
        <begin position="633"/>
        <end position="644"/>
    </location>
</feature>
<feature type="compositionally biased region" description="Polar residues" evidence="1">
    <location>
        <begin position="1142"/>
        <end position="1153"/>
    </location>
</feature>
<dbReference type="GO" id="GO:0042790">
    <property type="term" value="P:nucleolar large rRNA transcription by RNA polymerase I"/>
    <property type="evidence" value="ECO:0007669"/>
    <property type="project" value="TreeGrafter"/>
</dbReference>
<dbReference type="Ensembl" id="ENSVURT00010011391.1">
    <property type="protein sequence ID" value="ENSVURP00010010052.1"/>
    <property type="gene ID" value="ENSVURG00010007740.1"/>
</dbReference>
<feature type="compositionally biased region" description="Low complexity" evidence="1">
    <location>
        <begin position="324"/>
        <end position="348"/>
    </location>
</feature>
<feature type="compositionally biased region" description="Low complexity" evidence="1">
    <location>
        <begin position="1072"/>
        <end position="1085"/>
    </location>
</feature>
<feature type="compositionally biased region" description="Acidic residues" evidence="1">
    <location>
        <begin position="937"/>
        <end position="946"/>
    </location>
</feature>
<feature type="region of interest" description="Disordered" evidence="1">
    <location>
        <begin position="1015"/>
        <end position="1389"/>
    </location>
</feature>
<dbReference type="InterPro" id="IPR006594">
    <property type="entry name" value="LisH"/>
</dbReference>
<feature type="compositionally biased region" description="Polar residues" evidence="1">
    <location>
        <begin position="720"/>
        <end position="743"/>
    </location>
</feature>
<dbReference type="GO" id="GO:0005730">
    <property type="term" value="C:nucleolus"/>
    <property type="evidence" value="ECO:0007669"/>
    <property type="project" value="TreeGrafter"/>
</dbReference>
<gene>
    <name evidence="3" type="primary">TCOF1</name>
</gene>
<feature type="compositionally biased region" description="Polar residues" evidence="1">
    <location>
        <begin position="760"/>
        <end position="770"/>
    </location>
</feature>
<feature type="compositionally biased region" description="Acidic residues" evidence="1">
    <location>
        <begin position="223"/>
        <end position="234"/>
    </location>
</feature>
<evidence type="ECO:0000313" key="4">
    <source>
        <dbReference type="Proteomes" id="UP000314987"/>
    </source>
</evidence>
<dbReference type="PANTHER" id="PTHR20787:SF10">
    <property type="entry name" value="TREACLE PROTEIN"/>
    <property type="match status" value="1"/>
</dbReference>
<reference evidence="4" key="1">
    <citation type="submission" date="2018-12" db="EMBL/GenBank/DDBJ databases">
        <authorList>
            <person name="Yazar S."/>
        </authorList>
    </citation>
    <scope>NUCLEOTIDE SEQUENCE [LARGE SCALE GENOMIC DNA]</scope>
</reference>
<feature type="compositionally biased region" description="Acidic residues" evidence="1">
    <location>
        <begin position="1189"/>
        <end position="1198"/>
    </location>
</feature>
<feature type="compositionally biased region" description="Polar residues" evidence="1">
    <location>
        <begin position="1509"/>
        <end position="1532"/>
    </location>
</feature>
<feature type="compositionally biased region" description="Acidic residues" evidence="1">
    <location>
        <begin position="418"/>
        <end position="428"/>
    </location>
</feature>
<feature type="region of interest" description="Disordered" evidence="1">
    <location>
        <begin position="62"/>
        <end position="100"/>
    </location>
</feature>
<feature type="compositionally biased region" description="Polar residues" evidence="1">
    <location>
        <begin position="1616"/>
        <end position="1626"/>
    </location>
</feature>
<feature type="compositionally biased region" description="Acidic residues" evidence="1">
    <location>
        <begin position="781"/>
        <end position="792"/>
    </location>
</feature>
<dbReference type="PANTHER" id="PTHR20787">
    <property type="entry name" value="TREACLE"/>
    <property type="match status" value="1"/>
</dbReference>
<dbReference type="GO" id="GO:0003723">
    <property type="term" value="F:RNA binding"/>
    <property type="evidence" value="ECO:0007669"/>
    <property type="project" value="TreeGrafter"/>
</dbReference>
<keyword evidence="4" id="KW-1185">Reference proteome</keyword>
<feature type="compositionally biased region" description="Low complexity" evidence="1">
    <location>
        <begin position="684"/>
        <end position="696"/>
    </location>
</feature>
<feature type="compositionally biased region" description="Acidic residues" evidence="1">
    <location>
        <begin position="1017"/>
        <end position="1028"/>
    </location>
</feature>
<reference evidence="3" key="2">
    <citation type="submission" date="2025-08" db="UniProtKB">
        <authorList>
            <consortium name="Ensembl"/>
        </authorList>
    </citation>
    <scope>IDENTIFICATION</scope>
</reference>
<feature type="domain" description="Treacle protein" evidence="2">
    <location>
        <begin position="216"/>
        <end position="461"/>
    </location>
</feature>
<dbReference type="OMA" id="QQWDPQQ"/>
<accession>A0A4X2KLK5</accession>
<feature type="compositionally biased region" description="Basic and acidic residues" evidence="1">
    <location>
        <begin position="1731"/>
        <end position="1742"/>
    </location>
</feature>
<dbReference type="Pfam" id="PF03546">
    <property type="entry name" value="Treacle"/>
    <property type="match status" value="4"/>
</dbReference>
<feature type="compositionally biased region" description="Polar residues" evidence="1">
    <location>
        <begin position="1402"/>
        <end position="1412"/>
    </location>
</feature>
<dbReference type="PRINTS" id="PR01503">
    <property type="entry name" value="TREACLE"/>
</dbReference>
<feature type="compositionally biased region" description="Polar residues" evidence="1">
    <location>
        <begin position="1233"/>
        <end position="1242"/>
    </location>
</feature>
<feature type="compositionally biased region" description="Low complexity" evidence="1">
    <location>
        <begin position="1416"/>
        <end position="1433"/>
    </location>
</feature>
<dbReference type="GeneTree" id="ENSGT00730000111382"/>
<feature type="region of interest" description="Disordered" evidence="1">
    <location>
        <begin position="1401"/>
        <end position="1626"/>
    </location>
</feature>
<reference evidence="3" key="3">
    <citation type="submission" date="2025-09" db="UniProtKB">
        <authorList>
            <consortium name="Ensembl"/>
        </authorList>
    </citation>
    <scope>IDENTIFICATION</scope>
</reference>
<dbReference type="GO" id="GO:0097110">
    <property type="term" value="F:scaffold protein binding"/>
    <property type="evidence" value="ECO:0007669"/>
    <property type="project" value="TreeGrafter"/>
</dbReference>
<feature type="compositionally biased region" description="Polar residues" evidence="1">
    <location>
        <begin position="431"/>
        <end position="448"/>
    </location>
</feature>
<organism evidence="3 4">
    <name type="scientific">Vombatus ursinus</name>
    <name type="common">Common wombat</name>
    <dbReference type="NCBI Taxonomy" id="29139"/>
    <lineage>
        <taxon>Eukaryota</taxon>
        <taxon>Metazoa</taxon>
        <taxon>Chordata</taxon>
        <taxon>Craniata</taxon>
        <taxon>Vertebrata</taxon>
        <taxon>Euteleostomi</taxon>
        <taxon>Mammalia</taxon>
        <taxon>Metatheria</taxon>
        <taxon>Diprotodontia</taxon>
        <taxon>Vombatidae</taxon>
        <taxon>Vombatus</taxon>
    </lineage>
</organism>
<proteinExistence type="predicted"/>
<protein>
    <recommendedName>
        <fullName evidence="2">Treacle protein domain-containing protein</fullName>
    </recommendedName>
</protein>
<feature type="compositionally biased region" description="Acidic residues" evidence="1">
    <location>
        <begin position="1255"/>
        <end position="1265"/>
    </location>
</feature>
<feature type="compositionally biased region" description="Basic and acidic residues" evidence="1">
    <location>
        <begin position="1709"/>
        <end position="1721"/>
    </location>
</feature>
<evidence type="ECO:0000313" key="3">
    <source>
        <dbReference type="Ensembl" id="ENSVURP00010010052.1"/>
    </source>
</evidence>
<feature type="compositionally biased region" description="Basic and acidic residues" evidence="1">
    <location>
        <begin position="567"/>
        <end position="576"/>
    </location>
</feature>
<dbReference type="PROSITE" id="PS50896">
    <property type="entry name" value="LISH"/>
    <property type="match status" value="1"/>
</dbReference>
<feature type="compositionally biased region" description="Polar residues" evidence="1">
    <location>
        <begin position="1298"/>
        <end position="1320"/>
    </location>
</feature>
<feature type="compositionally biased region" description="Acidic residues" evidence="1">
    <location>
        <begin position="860"/>
        <end position="871"/>
    </location>
</feature>
<sequence length="1848" mass="192325">MTEAQKRRELLPLIHHHLVQAGYVRAAREVKLQSAQKTFPAPSVTLLDIYTHWQQTSEVAKKRKAEEADGEISCKVRVSDPLSSSESSEEEKEQQERVGKTVKTTKVLYSNSVSVIKDTQCKNSLSKPKENVKTKNKKGTSKTVVTSASHPDPLEAQTTSGKPGPTVSLQSPSKKSPAAPRKQAAQPPSNGLATHSEEKIASPVVKPVPKPALMPPDKKTESSSEDSSTDETDIEMEKAVGTPQGISALVRGDSAASVPTKGSQKKVVTPSPGRLVTEPLTAKEKSPEETSESSDESESDEDVPTPQGQTQEVKAPHLGGVTGKVGKTTPTTGKTAPPSSKPKLGLPSKAEESSESSEESESEEDDTELQRQQVKTAPASGIKVSPWQGALPVPGKSVTSNLQAKAAEPRSQETSSESSEESESDEDVSAPQGQVKSSVKTPQANAISENRAPAPSNLTKVPLGKGALQAKIGPSPKAPEFSFPESSYDSGEDSENEEDIIVPQRQEKSSEKASQANATPAKGTLLAVGKPKTSAPQARTRLSAMVSKPGSSETSSESSEESESEEEIRAPQEKGKSPMKVSRINAIKTKVAPAPTQRPLGKEALSVPGKSGTLASGVKAQSAAKASGSESSESSEESESEEETPTLQTQVNPSGKTLTKATPAPPTKSPLEKGVLHPPGGTVTAPPSAKATPAAKGVGPRGSEESSESSEESESEAETPVSQGQAISVKTPQVKTSLASATKGSLGKGVLPTAGKLVTAASSAKGTSLTKAVGPGKPEESSESSEETDSEVEVPVTQGQAKPAVKAPQINTSLQKSATVTPISSKGTQGRVSTPAPWKSGPGPLQAKAAGPGRPKDTSESSEESESEEESPASRGQAKPAVKAPQVDTPPGKGAPVTPASAKGTHGRVSTPAPWKLGPGPLQAKAAGPGKPKDTSESSEESESEESPASQGQAKPVVKPGQVDTPSGKGTSISPVSLKGSQGKASTPSPLKSGTAPLQTKEEVQVKAAWLGKAEEISESSEDSEWEDSISVSQGQVKPVITVSPGLEGGKGTTISSPKKSAVASLQAIKVDSSSSDDSSSSSDDMLIPASQRQVKPSVPAPEGKTSEKPAVPLTTVEETSSSESMEDTESEEEEVPAPQGQVKTSVKNTHVSPASGKESKNTPASGKSVSSSKITITGPVKPEHSESSEESESEDEVVLVSVGQVKPTGKTPEVSAASTRKKDPTPALGKSVTPSPHTQVGPQAKVIGTAVSEESSDTSDESESEGVIPASQEQVSSGKKDEKAGTAKNNVGKVSAASPNKQLASPGTTRSQKSESSNGELPAAQVIKTPLIFVDSNRSPTGKAAGPMKARTAPRKRQVSENREQSSSESEDGGVIPDTQHPTLPTVKNVLAQVAPVCQKASCTPSTSQPGANMEDSSSESTSEDQTTCVKSKTAKQEKKSKLAGGTQATPAQDSFSVTTGNGTKSEKEDSDIVKAKQTQNLGLSPKGKATVNTKSPEDSSEEEMIEPSQSVLSGYAFPSSSLPISINPQLQKAPPKQRLAGIASTGPALPASYKGRPQSDSSDSEVECKTESGEQPAQAGKELKTSVSRHQAIGKGFKSSTVSCKPVSPKHGISCQSPIKSMDPSNLPSLIQLHILSADENSELNNASLNSKASGIRMLSDLLKLEKKNKSTESSKSGKGSKKSKSKRKLTEDSPVAKAPKSKKKKLMSEVPKEGETLQEKTTGTAKVGKKEKASGDAKEKKPKGIRISKNKKEKPEGNITVTVGESEKTLGPKTKKEKKQKKKSDKNKKGKDKKDKKKKKKSISKNPDPASVSLKKEKKKDFSSQVLNVGVNLPLGGKKSNQIPA</sequence>
<feature type="compositionally biased region" description="Acidic residues" evidence="1">
    <location>
        <begin position="353"/>
        <end position="367"/>
    </location>
</feature>
<feature type="region of interest" description="Disordered" evidence="1">
    <location>
        <begin position="1668"/>
        <end position="1848"/>
    </location>
</feature>
<feature type="compositionally biased region" description="Basic and acidic residues" evidence="1">
    <location>
        <begin position="1466"/>
        <end position="1476"/>
    </location>
</feature>
<dbReference type="Proteomes" id="UP000314987">
    <property type="component" value="Unassembled WGS sequence"/>
</dbReference>
<feature type="compositionally biased region" description="Polar residues" evidence="1">
    <location>
        <begin position="809"/>
        <end position="832"/>
    </location>
</feature>
<feature type="compositionally biased region" description="Acidic residues" evidence="1">
    <location>
        <begin position="490"/>
        <end position="500"/>
    </location>
</feature>
<feature type="compositionally biased region" description="Polar residues" evidence="1">
    <location>
        <begin position="645"/>
        <end position="655"/>
    </location>
</feature>
<evidence type="ECO:0000256" key="1">
    <source>
        <dbReference type="SAM" id="MobiDB-lite"/>
    </source>
</evidence>
<feature type="domain" description="Treacle protein" evidence="2">
    <location>
        <begin position="839"/>
        <end position="919"/>
    </location>
</feature>